<evidence type="ECO:0000313" key="1">
    <source>
        <dbReference type="EMBL" id="VDD24359.1"/>
    </source>
</evidence>
<proteinExistence type="predicted"/>
<dbReference type="EMBL" id="LR031874">
    <property type="protein sequence ID" value="VDD24359.1"/>
    <property type="molecule type" value="Genomic_DNA"/>
</dbReference>
<organism evidence="1">
    <name type="scientific">Brassica oleracea</name>
    <name type="common">Wild cabbage</name>
    <dbReference type="NCBI Taxonomy" id="3712"/>
    <lineage>
        <taxon>Eukaryota</taxon>
        <taxon>Viridiplantae</taxon>
        <taxon>Streptophyta</taxon>
        <taxon>Embryophyta</taxon>
        <taxon>Tracheophyta</taxon>
        <taxon>Spermatophyta</taxon>
        <taxon>Magnoliopsida</taxon>
        <taxon>eudicotyledons</taxon>
        <taxon>Gunneridae</taxon>
        <taxon>Pentapetalae</taxon>
        <taxon>rosids</taxon>
        <taxon>malvids</taxon>
        <taxon>Brassicales</taxon>
        <taxon>Brassicaceae</taxon>
        <taxon>Brassiceae</taxon>
        <taxon>Brassica</taxon>
    </lineage>
</organism>
<gene>
    <name evidence="1" type="ORF">BOLC2T10113H</name>
</gene>
<dbReference type="AlphaFoldDB" id="A0A3P6DYZ1"/>
<reference evidence="1" key="1">
    <citation type="submission" date="2018-11" db="EMBL/GenBank/DDBJ databases">
        <authorList>
            <consortium name="Genoscope - CEA"/>
            <person name="William W."/>
        </authorList>
    </citation>
    <scope>NUCLEOTIDE SEQUENCE</scope>
</reference>
<accession>A0A3P6DYZ1</accession>
<sequence length="37" mass="4211">MSCGLHRLGKERLHSDHYPFAGTKHLDVAAERVSNYN</sequence>
<protein>
    <submittedName>
        <fullName evidence="1">Uncharacterized protein</fullName>
    </submittedName>
</protein>
<name>A0A3P6DYZ1_BRAOL</name>